<organism evidence="1 2">
    <name type="scientific">Paramecium primaurelia</name>
    <dbReference type="NCBI Taxonomy" id="5886"/>
    <lineage>
        <taxon>Eukaryota</taxon>
        <taxon>Sar</taxon>
        <taxon>Alveolata</taxon>
        <taxon>Ciliophora</taxon>
        <taxon>Intramacronucleata</taxon>
        <taxon>Oligohymenophorea</taxon>
        <taxon>Peniculida</taxon>
        <taxon>Parameciidae</taxon>
        <taxon>Paramecium</taxon>
    </lineage>
</organism>
<evidence type="ECO:0000313" key="2">
    <source>
        <dbReference type="Proteomes" id="UP000688137"/>
    </source>
</evidence>
<dbReference type="EMBL" id="CAJJDM010000003">
    <property type="protein sequence ID" value="CAD8044365.1"/>
    <property type="molecule type" value="Genomic_DNA"/>
</dbReference>
<evidence type="ECO:0000313" key="1">
    <source>
        <dbReference type="EMBL" id="CAD8044365.1"/>
    </source>
</evidence>
<name>A0A8S1JQX2_PARPR</name>
<dbReference type="Proteomes" id="UP000688137">
    <property type="component" value="Unassembled WGS sequence"/>
</dbReference>
<comment type="caution">
    <text evidence="1">The sequence shown here is derived from an EMBL/GenBank/DDBJ whole genome shotgun (WGS) entry which is preliminary data.</text>
</comment>
<proteinExistence type="predicted"/>
<keyword evidence="2" id="KW-1185">Reference proteome</keyword>
<accession>A0A8S1JQX2</accession>
<dbReference type="AlphaFoldDB" id="A0A8S1JQX2"/>
<dbReference type="OMA" id="NDPNPSF"/>
<sequence length="64" mass="7560">MGCHIQTGRQMQLNDPNPSFEQQLQEIDKREFFKNRNGFKIVLQPILFTFSQEKGETDSQEQND</sequence>
<reference evidence="1" key="1">
    <citation type="submission" date="2021-01" db="EMBL/GenBank/DDBJ databases">
        <authorList>
            <consortium name="Genoscope - CEA"/>
            <person name="William W."/>
        </authorList>
    </citation>
    <scope>NUCLEOTIDE SEQUENCE</scope>
</reference>
<gene>
    <name evidence="1" type="ORF">PPRIM_AZ9-3.1.T0060449</name>
</gene>
<protein>
    <submittedName>
        <fullName evidence="1">Uncharacterized protein</fullName>
    </submittedName>
</protein>